<feature type="signal peptide" evidence="2">
    <location>
        <begin position="1"/>
        <end position="28"/>
    </location>
</feature>
<gene>
    <name evidence="3" type="ORF">BOX15_Mlig008259g4</name>
</gene>
<evidence type="ECO:0000256" key="1">
    <source>
        <dbReference type="SAM" id="MobiDB-lite"/>
    </source>
</evidence>
<comment type="caution">
    <text evidence="3">The sequence shown here is derived from an EMBL/GenBank/DDBJ whole genome shotgun (WGS) entry which is preliminary data.</text>
</comment>
<feature type="region of interest" description="Disordered" evidence="1">
    <location>
        <begin position="266"/>
        <end position="316"/>
    </location>
</feature>
<dbReference type="EMBL" id="NIVC01002621">
    <property type="protein sequence ID" value="PAA56437.1"/>
    <property type="molecule type" value="Genomic_DNA"/>
</dbReference>
<keyword evidence="2" id="KW-0732">Signal</keyword>
<sequence>EMQQSQSDAVAATLTSLRLLFACRRCLCACGGGSGVGGPAELLLDRLQEIFSAASDRLQRLADNSQQLRSRGGFGPGASAKKAAAGLVPPLCLKRELLHLLRRSMLRCGSGGSDRLLGDFGESLDRLLPDDFNDEFGEDELSAFSDTSCLSGDGGDSLAAQLAELRIGLDACLVVTSLMAERGSSCGRGGGGDCGGSACGGAGVCGCCLRWSARAADLEAEAAQLRAGRPGRSTTTAADPSRAVLADELRQLTDDLRRLVGVPTPSLVGSRRAMPLPPPPPPLPAQLPPPLPPRPCRRSSTSVRRQRAWVRDYTDV</sequence>
<protein>
    <submittedName>
        <fullName evidence="3">Uncharacterized protein</fullName>
    </submittedName>
</protein>
<dbReference type="AlphaFoldDB" id="A0A267E6A8"/>
<dbReference type="Proteomes" id="UP000215902">
    <property type="component" value="Unassembled WGS sequence"/>
</dbReference>
<evidence type="ECO:0000256" key="2">
    <source>
        <dbReference type="SAM" id="SignalP"/>
    </source>
</evidence>
<feature type="non-terminal residue" evidence="3">
    <location>
        <position position="1"/>
    </location>
</feature>
<accession>A0A267E6A8</accession>
<feature type="compositionally biased region" description="Pro residues" evidence="1">
    <location>
        <begin position="275"/>
        <end position="294"/>
    </location>
</feature>
<evidence type="ECO:0000313" key="3">
    <source>
        <dbReference type="EMBL" id="PAA56437.1"/>
    </source>
</evidence>
<organism evidence="3 4">
    <name type="scientific">Macrostomum lignano</name>
    <dbReference type="NCBI Taxonomy" id="282301"/>
    <lineage>
        <taxon>Eukaryota</taxon>
        <taxon>Metazoa</taxon>
        <taxon>Spiralia</taxon>
        <taxon>Lophotrochozoa</taxon>
        <taxon>Platyhelminthes</taxon>
        <taxon>Rhabditophora</taxon>
        <taxon>Macrostomorpha</taxon>
        <taxon>Macrostomida</taxon>
        <taxon>Macrostomidae</taxon>
        <taxon>Macrostomum</taxon>
    </lineage>
</organism>
<name>A0A267E6A8_9PLAT</name>
<reference evidence="3 4" key="1">
    <citation type="submission" date="2017-06" db="EMBL/GenBank/DDBJ databases">
        <title>A platform for efficient transgenesis in Macrostomum lignano, a flatworm model organism for stem cell research.</title>
        <authorList>
            <person name="Berezikov E."/>
        </authorList>
    </citation>
    <scope>NUCLEOTIDE SEQUENCE [LARGE SCALE GENOMIC DNA]</scope>
    <source>
        <strain evidence="3">DV1</strain>
        <tissue evidence="3">Whole organism</tissue>
    </source>
</reference>
<evidence type="ECO:0000313" key="4">
    <source>
        <dbReference type="Proteomes" id="UP000215902"/>
    </source>
</evidence>
<feature type="chain" id="PRO_5012831333" evidence="2">
    <location>
        <begin position="29"/>
        <end position="316"/>
    </location>
</feature>
<proteinExistence type="predicted"/>
<keyword evidence="4" id="KW-1185">Reference proteome</keyword>